<feature type="transmembrane region" description="Helical" evidence="1">
    <location>
        <begin position="252"/>
        <end position="271"/>
    </location>
</feature>
<gene>
    <name evidence="3" type="ORF">PrebiDRAFT_1081</name>
</gene>
<evidence type="ECO:0000313" key="3">
    <source>
        <dbReference type="EMBL" id="EIM32810.1"/>
    </source>
</evidence>
<feature type="transmembrane region" description="Helical" evidence="1">
    <location>
        <begin position="68"/>
        <end position="86"/>
    </location>
</feature>
<evidence type="ECO:0000313" key="4">
    <source>
        <dbReference type="Proteomes" id="UP000002786"/>
    </source>
</evidence>
<feature type="transmembrane region" description="Helical" evidence="1">
    <location>
        <begin position="209"/>
        <end position="231"/>
    </location>
</feature>
<feature type="transmembrane region" description="Helical" evidence="1">
    <location>
        <begin position="98"/>
        <end position="115"/>
    </location>
</feature>
<organism evidence="3 4">
    <name type="scientific">Prevotella bivia DSM 20514</name>
    <dbReference type="NCBI Taxonomy" id="868129"/>
    <lineage>
        <taxon>Bacteria</taxon>
        <taxon>Pseudomonadati</taxon>
        <taxon>Bacteroidota</taxon>
        <taxon>Bacteroidia</taxon>
        <taxon>Bacteroidales</taxon>
        <taxon>Prevotellaceae</taxon>
        <taxon>Prevotella</taxon>
    </lineage>
</organism>
<sequence>MVKRIVYIDALKAFAIILVVIGHLSAMCGGGDNMIYEVIASFHMPLFLFLSGFVLKRIPTSFKLLHKCFALLLPMMTIGVILTIFIHHHSVKDMCYDSFKGGYWYLYMLVVYYLLIQPTKFFINRTFLLGLYIVGVFCFLKGLAVFSPLDVKGLFSLDMMNGLWLYFAFGFLLAHSEKVKHFVFGNAILSLALVSFIPLFVLYHNQTLVRFAQILPFTAILACVFIFKKFFAEENKFVKQVSFIGQNTLDIYIYHYFLLPIIDINSLGLWGLRTGNYLLELVMLLLLALLVAYISIAIGKIIRLSHILNIIVYGNIHSCRLKDIFHKNA</sequence>
<feature type="domain" description="Acyltransferase 3" evidence="2">
    <location>
        <begin position="6"/>
        <end position="294"/>
    </location>
</feature>
<dbReference type="InterPro" id="IPR052734">
    <property type="entry name" value="Nod_factor_acetyltransferase"/>
</dbReference>
<dbReference type="RefSeq" id="WP_004338101.1">
    <property type="nucleotide sequence ID" value="NZ_JH660660.1"/>
</dbReference>
<feature type="transmembrane region" description="Helical" evidence="1">
    <location>
        <begin position="7"/>
        <end position="26"/>
    </location>
</feature>
<evidence type="ECO:0000259" key="2">
    <source>
        <dbReference type="Pfam" id="PF01757"/>
    </source>
</evidence>
<name>I4Z9B8_9BACT</name>
<dbReference type="EMBL" id="JH660660">
    <property type="protein sequence ID" value="EIM32810.1"/>
    <property type="molecule type" value="Genomic_DNA"/>
</dbReference>
<dbReference type="PANTHER" id="PTHR37312:SF1">
    <property type="entry name" value="MEMBRANE-BOUND ACYLTRANSFERASE YKRP-RELATED"/>
    <property type="match status" value="1"/>
</dbReference>
<keyword evidence="3" id="KW-0808">Transferase</keyword>
<accession>I4Z9B8</accession>
<protein>
    <submittedName>
        <fullName evidence="3">Acetyltransferase, fucose-4-O-acetylase</fullName>
    </submittedName>
</protein>
<feature type="transmembrane region" description="Helical" evidence="1">
    <location>
        <begin position="277"/>
        <end position="298"/>
    </location>
</feature>
<feature type="transmembrane region" description="Helical" evidence="1">
    <location>
        <begin position="38"/>
        <end position="56"/>
    </location>
</feature>
<feature type="transmembrane region" description="Helical" evidence="1">
    <location>
        <begin position="181"/>
        <end position="203"/>
    </location>
</feature>
<evidence type="ECO:0000256" key="1">
    <source>
        <dbReference type="SAM" id="Phobius"/>
    </source>
</evidence>
<keyword evidence="1" id="KW-1133">Transmembrane helix</keyword>
<dbReference type="InterPro" id="IPR002656">
    <property type="entry name" value="Acyl_transf_3_dom"/>
</dbReference>
<dbReference type="PANTHER" id="PTHR37312">
    <property type="entry name" value="MEMBRANE-BOUND ACYLTRANSFERASE YKRP-RELATED"/>
    <property type="match status" value="1"/>
</dbReference>
<dbReference type="AlphaFoldDB" id="I4Z9B8"/>
<feature type="transmembrane region" description="Helical" evidence="1">
    <location>
        <begin position="127"/>
        <end position="147"/>
    </location>
</feature>
<dbReference type="GeneID" id="78531073"/>
<dbReference type="Proteomes" id="UP000002786">
    <property type="component" value="Unassembled WGS sequence"/>
</dbReference>
<keyword evidence="1" id="KW-0812">Transmembrane</keyword>
<keyword evidence="4" id="KW-1185">Reference proteome</keyword>
<dbReference type="Pfam" id="PF01757">
    <property type="entry name" value="Acyl_transf_3"/>
    <property type="match status" value="1"/>
</dbReference>
<feature type="transmembrane region" description="Helical" evidence="1">
    <location>
        <begin position="153"/>
        <end position="174"/>
    </location>
</feature>
<dbReference type="GO" id="GO:0016747">
    <property type="term" value="F:acyltransferase activity, transferring groups other than amino-acyl groups"/>
    <property type="evidence" value="ECO:0007669"/>
    <property type="project" value="InterPro"/>
</dbReference>
<proteinExistence type="predicted"/>
<keyword evidence="1" id="KW-0472">Membrane</keyword>
<dbReference type="HOGENOM" id="CLU_023915_2_0_10"/>
<reference evidence="3 4" key="1">
    <citation type="submission" date="2012-02" db="EMBL/GenBank/DDBJ databases">
        <title>Improved High-Quality Draft genome of Prevotella bivia DSM 20514.</title>
        <authorList>
            <consortium name="US DOE Joint Genome Institute (JGI-PGF)"/>
            <person name="Lucas S."/>
            <person name="Copeland A."/>
            <person name="Lapidus A."/>
            <person name="Bruce D."/>
            <person name="Goodwin L."/>
            <person name="Pitluck S."/>
            <person name="Peters L."/>
            <person name="Mikhailova N."/>
            <person name="Munk A.C.C."/>
            <person name="Kyrpides N."/>
            <person name="Mavromatis K."/>
            <person name="Detter J.C."/>
            <person name="Han C."/>
            <person name="Land M."/>
            <person name="Hauser L."/>
            <person name="Markowitz V."/>
            <person name="Cheng J.-F."/>
            <person name="Hugenholtz P."/>
            <person name="Woyke T."/>
            <person name="Wu D."/>
            <person name="Gronow S."/>
            <person name="Wellnitz S."/>
            <person name="Brambilla E."/>
            <person name="Klenk H.-P."/>
            <person name="Eisen J.A."/>
        </authorList>
    </citation>
    <scope>NUCLEOTIDE SEQUENCE [LARGE SCALE GENOMIC DNA]</scope>
    <source>
        <strain evidence="3 4">DSM 20514</strain>
    </source>
</reference>